<gene>
    <name evidence="1" type="ORF">FGIG_02885</name>
</gene>
<protein>
    <submittedName>
        <fullName evidence="1">Uncharacterized protein</fullName>
    </submittedName>
</protein>
<evidence type="ECO:0000313" key="2">
    <source>
        <dbReference type="Proteomes" id="UP000316759"/>
    </source>
</evidence>
<dbReference type="STRING" id="46835.A0A504YL52"/>
<dbReference type="OrthoDB" id="6286873at2759"/>
<dbReference type="Proteomes" id="UP000316759">
    <property type="component" value="Unassembled WGS sequence"/>
</dbReference>
<dbReference type="AlphaFoldDB" id="A0A504YL52"/>
<comment type="caution">
    <text evidence="1">The sequence shown here is derived from an EMBL/GenBank/DDBJ whole genome shotgun (WGS) entry which is preliminary data.</text>
</comment>
<evidence type="ECO:0000313" key="1">
    <source>
        <dbReference type="EMBL" id="TPP61131.1"/>
    </source>
</evidence>
<dbReference type="EMBL" id="SUNJ01008569">
    <property type="protein sequence ID" value="TPP61131.1"/>
    <property type="molecule type" value="Genomic_DNA"/>
</dbReference>
<keyword evidence="2" id="KW-1185">Reference proteome</keyword>
<reference evidence="1 2" key="1">
    <citation type="submission" date="2019-04" db="EMBL/GenBank/DDBJ databases">
        <title>Annotation for the trematode Fasciola gigantica.</title>
        <authorList>
            <person name="Choi Y.-J."/>
        </authorList>
    </citation>
    <scope>NUCLEOTIDE SEQUENCE [LARGE SCALE GENOMIC DNA]</scope>
    <source>
        <strain evidence="1">Uganda_cow_1</strain>
    </source>
</reference>
<proteinExistence type="predicted"/>
<name>A0A504YL52_FASGI</name>
<organism evidence="1 2">
    <name type="scientific">Fasciola gigantica</name>
    <name type="common">Giant liver fluke</name>
    <dbReference type="NCBI Taxonomy" id="46835"/>
    <lineage>
        <taxon>Eukaryota</taxon>
        <taxon>Metazoa</taxon>
        <taxon>Spiralia</taxon>
        <taxon>Lophotrochozoa</taxon>
        <taxon>Platyhelminthes</taxon>
        <taxon>Trematoda</taxon>
        <taxon>Digenea</taxon>
        <taxon>Plagiorchiida</taxon>
        <taxon>Echinostomata</taxon>
        <taxon>Echinostomatoidea</taxon>
        <taxon>Fasciolidae</taxon>
        <taxon>Fasciola</taxon>
    </lineage>
</organism>
<accession>A0A504YL52</accession>
<sequence>MPVPEVWDMALDLQSCMVEAVVSLTRETMPRWRQVLLGGGDASDDRAVAGLTCTGANPPGGPPAGGDMILLGVSTSATATGLSMVGSGGAGAGVLGPCRELLTRITAGIFKWFVDTIYTAEGKLYHNCFDPKAYAVNV</sequence>